<dbReference type="InterPro" id="IPR026960">
    <property type="entry name" value="RVT-Znf"/>
</dbReference>
<dbReference type="InterPro" id="IPR036691">
    <property type="entry name" value="Endo/exonu/phosph_ase_sf"/>
</dbReference>
<dbReference type="PANTHER" id="PTHR33710:SF71">
    <property type="entry name" value="ENDONUCLEASE_EXONUCLEASE_PHOSPHATASE DOMAIN-CONTAINING PROTEIN"/>
    <property type="match status" value="1"/>
</dbReference>
<dbReference type="Gene3D" id="3.60.10.10">
    <property type="entry name" value="Endonuclease/exonuclease/phosphatase"/>
    <property type="match status" value="1"/>
</dbReference>
<dbReference type="AlphaFoldDB" id="A0A438IE75"/>
<dbReference type="Proteomes" id="UP000288805">
    <property type="component" value="Unassembled WGS sequence"/>
</dbReference>
<proteinExistence type="predicted"/>
<dbReference type="PANTHER" id="PTHR33710">
    <property type="entry name" value="BNAC02G09200D PROTEIN"/>
    <property type="match status" value="1"/>
</dbReference>
<reference evidence="2 3" key="1">
    <citation type="journal article" date="2018" name="PLoS Genet.">
        <title>Population sequencing reveals clonal diversity and ancestral inbreeding in the grapevine cultivar Chardonnay.</title>
        <authorList>
            <person name="Roach M.J."/>
            <person name="Johnson D.L."/>
            <person name="Bohlmann J."/>
            <person name="van Vuuren H.J."/>
            <person name="Jones S.J."/>
            <person name="Pretorius I.S."/>
            <person name="Schmidt S.A."/>
            <person name="Borneman A.R."/>
        </authorList>
    </citation>
    <scope>NUCLEOTIDE SEQUENCE [LARGE SCALE GENOMIC DNA]</scope>
    <source>
        <strain evidence="3">cv. Chardonnay</strain>
        <tissue evidence="2">Leaf</tissue>
    </source>
</reference>
<name>A0A438IE75_VITVI</name>
<gene>
    <name evidence="2" type="ORF">CK203_040074</name>
</gene>
<evidence type="ECO:0000259" key="1">
    <source>
        <dbReference type="Pfam" id="PF13966"/>
    </source>
</evidence>
<feature type="domain" description="Reverse transcriptase zinc-binding" evidence="1">
    <location>
        <begin position="584"/>
        <end position="631"/>
    </location>
</feature>
<dbReference type="Pfam" id="PF13966">
    <property type="entry name" value="zf-RVT"/>
    <property type="match status" value="1"/>
</dbReference>
<accession>A0A438IE75</accession>
<evidence type="ECO:0000313" key="3">
    <source>
        <dbReference type="Proteomes" id="UP000288805"/>
    </source>
</evidence>
<dbReference type="SUPFAM" id="SSF56219">
    <property type="entry name" value="DNase I-like"/>
    <property type="match status" value="1"/>
</dbReference>
<evidence type="ECO:0000313" key="2">
    <source>
        <dbReference type="EMBL" id="RVW94987.1"/>
    </source>
</evidence>
<comment type="caution">
    <text evidence="2">The sequence shown here is derived from an EMBL/GenBank/DDBJ whole genome shotgun (WGS) entry which is preliminary data.</text>
</comment>
<protein>
    <recommendedName>
        <fullName evidence="1">Reverse transcriptase zinc-binding domain-containing protein</fullName>
    </recommendedName>
</protein>
<dbReference type="EMBL" id="QGNW01000117">
    <property type="protein sequence ID" value="RVW94987.1"/>
    <property type="molecule type" value="Genomic_DNA"/>
</dbReference>
<organism evidence="2 3">
    <name type="scientific">Vitis vinifera</name>
    <name type="common">Grape</name>
    <dbReference type="NCBI Taxonomy" id="29760"/>
    <lineage>
        <taxon>Eukaryota</taxon>
        <taxon>Viridiplantae</taxon>
        <taxon>Streptophyta</taxon>
        <taxon>Embryophyta</taxon>
        <taxon>Tracheophyta</taxon>
        <taxon>Spermatophyta</taxon>
        <taxon>Magnoliopsida</taxon>
        <taxon>eudicotyledons</taxon>
        <taxon>Gunneridae</taxon>
        <taxon>Pentapetalae</taxon>
        <taxon>rosids</taxon>
        <taxon>Vitales</taxon>
        <taxon>Vitaceae</taxon>
        <taxon>Viteae</taxon>
        <taxon>Vitis</taxon>
    </lineage>
</organism>
<sequence>MSKSLVRSLGVGRFLDWGVVDSRDATGGIVVLWDNRVLELVDLENGVFSISCHFKNCEDGFIWTFIGVYGPTLKRDRECFWGELGGIKVLWNGPWCVAGDFNAILSLEERNKRGSLNSDMRKFSEVIEDVELKDLSLPGSPFTWSGGVNNKSLSRLDQFLVNEEWDCRFSGSKQCVSPRPMFDHFPILLDGGGLRKGPSLFRFENMCLKMEGFKDLLKTWWEQDNFSGSSSFILAEKLKDAKEKISKLSLEELEARKEAREEYKKWVLLEEIAWKQKFREVWLKEVTEIQCETLEYMDACALEVSFTEDEVFGVLLGCNGDKALGPDGFSMAFWQFVWDFVNDDVISFFREFYEHGGQILDAMLVANEAIDLVLKNNENGILCKLDIEKAYDNGRSEEGIQISHLLFDDDTLVFCQASQDQLTYLSWFLMWFKTVLRVGSLSSTYLGLPLGAPFKLVTVWDGVEERFYRKEALWNQVIRGKYEEDRGEWCSKEVREAYGVGLWKRIRIDWNLVGPRILFLVGNGRMCVWRIFGIPWLRGVEGLESPFFKNLQCLGGGGGRKILGAASWEENVWRFWTETKSEKFSVKSLYLALEAGCPSLFPSSCIWKVWVQPKISFFAWEATWGKALTLDLV</sequence>